<gene>
    <name evidence="3" type="ORF">N0D28_00650</name>
</gene>
<keyword evidence="4" id="KW-1185">Reference proteome</keyword>
<dbReference type="CDD" id="cd00158">
    <property type="entry name" value="RHOD"/>
    <property type="match status" value="1"/>
</dbReference>
<feature type="signal peptide" evidence="1">
    <location>
        <begin position="1"/>
        <end position="17"/>
    </location>
</feature>
<dbReference type="PANTHER" id="PTHR44086">
    <property type="entry name" value="THIOSULFATE SULFURTRANSFERASE RDL2, MITOCHONDRIAL-RELATED"/>
    <property type="match status" value="1"/>
</dbReference>
<proteinExistence type="predicted"/>
<name>A0ABY5YJB8_9DEIO</name>
<evidence type="ECO:0000256" key="1">
    <source>
        <dbReference type="SAM" id="SignalP"/>
    </source>
</evidence>
<dbReference type="SUPFAM" id="SSF52821">
    <property type="entry name" value="Rhodanese/Cell cycle control phosphatase"/>
    <property type="match status" value="1"/>
</dbReference>
<keyword evidence="1" id="KW-0732">Signal</keyword>
<protein>
    <submittedName>
        <fullName evidence="3">Rhodanese-like domain-containing protein</fullName>
    </submittedName>
</protein>
<dbReference type="InterPro" id="IPR001763">
    <property type="entry name" value="Rhodanese-like_dom"/>
</dbReference>
<feature type="domain" description="Rhodanese" evidence="2">
    <location>
        <begin position="55"/>
        <end position="119"/>
    </location>
</feature>
<dbReference type="Pfam" id="PF00581">
    <property type="entry name" value="Rhodanese"/>
    <property type="match status" value="1"/>
</dbReference>
<dbReference type="SMART" id="SM00450">
    <property type="entry name" value="RHOD"/>
    <property type="match status" value="1"/>
</dbReference>
<dbReference type="InterPro" id="IPR036873">
    <property type="entry name" value="Rhodanese-like_dom_sf"/>
</dbReference>
<dbReference type="Proteomes" id="UP001060261">
    <property type="component" value="Chromosome"/>
</dbReference>
<organism evidence="3 4">
    <name type="scientific">Deinococcus rubellus</name>
    <dbReference type="NCBI Taxonomy" id="1889240"/>
    <lineage>
        <taxon>Bacteria</taxon>
        <taxon>Thermotogati</taxon>
        <taxon>Deinococcota</taxon>
        <taxon>Deinococci</taxon>
        <taxon>Deinococcales</taxon>
        <taxon>Deinococcaceae</taxon>
        <taxon>Deinococcus</taxon>
    </lineage>
</organism>
<dbReference type="PANTHER" id="PTHR44086:SF10">
    <property type="entry name" value="THIOSULFATE SULFURTRANSFERASE_RHODANESE-LIKE DOMAIN-CONTAINING PROTEIN 3"/>
    <property type="match status" value="1"/>
</dbReference>
<dbReference type="RefSeq" id="WP_260560496.1">
    <property type="nucleotide sequence ID" value="NZ_BAABEC010000027.1"/>
</dbReference>
<reference evidence="3" key="1">
    <citation type="submission" date="2022-09" db="EMBL/GenBank/DDBJ databases">
        <title>genome sequence of Deinococcus rubellus.</title>
        <authorList>
            <person name="Srinivasan S."/>
        </authorList>
    </citation>
    <scope>NUCLEOTIDE SEQUENCE</scope>
    <source>
        <strain evidence="3">Ant6</strain>
    </source>
</reference>
<feature type="chain" id="PRO_5047037051" evidence="1">
    <location>
        <begin position="18"/>
        <end position="122"/>
    </location>
</feature>
<evidence type="ECO:0000313" key="3">
    <source>
        <dbReference type="EMBL" id="UWX64221.1"/>
    </source>
</evidence>
<evidence type="ECO:0000259" key="2">
    <source>
        <dbReference type="PROSITE" id="PS50206"/>
    </source>
</evidence>
<sequence>MRPLFALLILSLGSATAASGMLTPQELATALKHKSFTLINVHVPFEGAIPGTNAFIPFDAIKGSALLPRNHAAQIVLYCRSGRMSAIARATLKTLGYSNVRELQGGFDAWKQAGFPLILTQR</sequence>
<dbReference type="Gene3D" id="3.40.250.10">
    <property type="entry name" value="Rhodanese-like domain"/>
    <property type="match status" value="1"/>
</dbReference>
<dbReference type="PROSITE" id="PS50206">
    <property type="entry name" value="RHODANESE_3"/>
    <property type="match status" value="1"/>
</dbReference>
<accession>A0ABY5YJB8</accession>
<evidence type="ECO:0000313" key="4">
    <source>
        <dbReference type="Proteomes" id="UP001060261"/>
    </source>
</evidence>
<dbReference type="EMBL" id="CP104213">
    <property type="protein sequence ID" value="UWX64221.1"/>
    <property type="molecule type" value="Genomic_DNA"/>
</dbReference>